<name>F7QXT7_9LACO</name>
<accession>F7QXT7</accession>
<dbReference type="EMBL" id="AFOJ01000002">
    <property type="protein sequence ID" value="EGM53091.1"/>
    <property type="molecule type" value="Genomic_DNA"/>
</dbReference>
<protein>
    <submittedName>
        <fullName evidence="1">Uncharacterized protein</fullName>
    </submittedName>
</protein>
<organism evidence="1 2">
    <name type="scientific">Ligilactobacillus ruminis SPM0211</name>
    <dbReference type="NCBI Taxonomy" id="1040964"/>
    <lineage>
        <taxon>Bacteria</taxon>
        <taxon>Bacillati</taxon>
        <taxon>Bacillota</taxon>
        <taxon>Bacilli</taxon>
        <taxon>Lactobacillales</taxon>
        <taxon>Lactobacillaceae</taxon>
        <taxon>Ligilactobacillus</taxon>
    </lineage>
</organism>
<proteinExistence type="predicted"/>
<comment type="caution">
    <text evidence="1">The sequence shown here is derived from an EMBL/GenBank/DDBJ whole genome shotgun (WGS) entry which is preliminary data.</text>
</comment>
<evidence type="ECO:0000313" key="1">
    <source>
        <dbReference type="EMBL" id="EGM53091.1"/>
    </source>
</evidence>
<evidence type="ECO:0000313" key="2">
    <source>
        <dbReference type="Proteomes" id="UP000002971"/>
    </source>
</evidence>
<dbReference type="Proteomes" id="UP000002971">
    <property type="component" value="Unassembled WGS sequence"/>
</dbReference>
<dbReference type="AlphaFoldDB" id="F7QXT7"/>
<gene>
    <name evidence="1" type="ORF">LRU_00227</name>
</gene>
<sequence>MKEIKMHEEFHKMPVAIKEVEEKMTERTFEEQKKITQETLSQCDYGTLMNCYEKTDELIGTIQRVFDTITEPDETGEFDDRRSIFSRMADGELLILNACLRALRERRYNVHADGKFIGEFDGTETAELTEKLIEIYKQNTPEEERYYHAPEVICGQTVEDTLKTARKFGLIGRYSLEVIGNNGKVDM</sequence>
<reference evidence="1 2" key="1">
    <citation type="journal article" date="2011" name="J. Bacteriol.">
        <title>Genome Sequence of Lactobacillus ruminis SPM0211, Isolated from a Fecal Sample from a Healthy Korean.</title>
        <authorList>
            <person name="Lee S."/>
            <person name="Cho Y.J."/>
            <person name="Lee A.H."/>
            <person name="Chun J."/>
            <person name="Ha N.J."/>
            <person name="Ko G."/>
        </authorList>
    </citation>
    <scope>NUCLEOTIDE SEQUENCE [LARGE SCALE GENOMIC DNA]</scope>
    <source>
        <strain evidence="1 2">SPM0211</strain>
    </source>
</reference>